<feature type="domain" description="Lipoyl-binding" evidence="5">
    <location>
        <begin position="27"/>
        <end position="109"/>
    </location>
</feature>
<dbReference type="InterPro" id="IPR033753">
    <property type="entry name" value="GCV_H/Fam206"/>
</dbReference>
<dbReference type="AlphaFoldDB" id="A0A0S6UDU3"/>
<dbReference type="NCBIfam" id="NF002270">
    <property type="entry name" value="PRK01202.1"/>
    <property type="match status" value="1"/>
</dbReference>
<evidence type="ECO:0000313" key="6">
    <source>
        <dbReference type="EMBL" id="GAF26120.1"/>
    </source>
</evidence>
<dbReference type="EMBL" id="DF238840">
    <property type="protein sequence ID" value="GAF26120.1"/>
    <property type="molecule type" value="Genomic_DNA"/>
</dbReference>
<name>A0A0S6UDU3_NEOTH</name>
<dbReference type="GO" id="GO:0009249">
    <property type="term" value="P:protein lipoylation"/>
    <property type="evidence" value="ECO:0007669"/>
    <property type="project" value="TreeGrafter"/>
</dbReference>
<protein>
    <recommendedName>
        <fullName evidence="3">Glycine cleavage system H protein</fullName>
    </recommendedName>
</protein>
<reference evidence="6" key="1">
    <citation type="journal article" date="2014" name="Gene">
        <title>Genome-guided analysis of transformation efficiency and carbon dioxide assimilation by Moorella thermoacetica Y72.</title>
        <authorList>
            <person name="Tsukahara K."/>
            <person name="Kita A."/>
            <person name="Nakashimada Y."/>
            <person name="Hoshino T."/>
            <person name="Murakami K."/>
        </authorList>
    </citation>
    <scope>NUCLEOTIDE SEQUENCE [LARGE SCALE GENOMIC DNA]</scope>
    <source>
        <strain evidence="6">Y72</strain>
    </source>
</reference>
<dbReference type="InterPro" id="IPR017453">
    <property type="entry name" value="GCV_H_sub"/>
</dbReference>
<evidence type="ECO:0000256" key="1">
    <source>
        <dbReference type="ARBA" id="ARBA00009249"/>
    </source>
</evidence>
<accession>A0A0S6UDU3</accession>
<dbReference type="InterPro" id="IPR000089">
    <property type="entry name" value="Biotin_lipoyl"/>
</dbReference>
<dbReference type="PANTHER" id="PTHR11715:SF3">
    <property type="entry name" value="GLYCINE CLEAVAGE SYSTEM H PROTEIN-RELATED"/>
    <property type="match status" value="1"/>
</dbReference>
<organism evidence="6">
    <name type="scientific">Moorella thermoacetica Y72</name>
    <dbReference type="NCBI Taxonomy" id="1325331"/>
    <lineage>
        <taxon>Bacteria</taxon>
        <taxon>Bacillati</taxon>
        <taxon>Bacillota</taxon>
        <taxon>Clostridia</taxon>
        <taxon>Neomoorellales</taxon>
        <taxon>Neomoorellaceae</taxon>
        <taxon>Neomoorella</taxon>
    </lineage>
</organism>
<dbReference type="Pfam" id="PF01597">
    <property type="entry name" value="GCV_H"/>
    <property type="match status" value="1"/>
</dbReference>
<dbReference type="CDD" id="cd06848">
    <property type="entry name" value="GCS_H"/>
    <property type="match status" value="1"/>
</dbReference>
<keyword evidence="2 3" id="KW-0450">Lipoyl</keyword>
<dbReference type="PROSITE" id="PS50968">
    <property type="entry name" value="BIOTINYL_LIPOYL"/>
    <property type="match status" value="1"/>
</dbReference>
<dbReference type="GO" id="GO:0005960">
    <property type="term" value="C:glycine cleavage complex"/>
    <property type="evidence" value="ECO:0007669"/>
    <property type="project" value="InterPro"/>
</dbReference>
<comment type="subunit">
    <text evidence="3">The glycine cleavage system is composed of four proteins: P, T, L and H.</text>
</comment>
<dbReference type="Proteomes" id="UP000063718">
    <property type="component" value="Unassembled WGS sequence"/>
</dbReference>
<dbReference type="InterPro" id="IPR002930">
    <property type="entry name" value="GCV_H"/>
</dbReference>
<evidence type="ECO:0000256" key="4">
    <source>
        <dbReference type="PIRSR" id="PIRSR617453-50"/>
    </source>
</evidence>
<comment type="cofactor">
    <cofactor evidence="3">
        <name>(R)-lipoate</name>
        <dbReference type="ChEBI" id="CHEBI:83088"/>
    </cofactor>
    <text evidence="3">Binds 1 lipoyl cofactor covalently.</text>
</comment>
<proteinExistence type="inferred from homology"/>
<evidence type="ECO:0000256" key="2">
    <source>
        <dbReference type="ARBA" id="ARBA00022823"/>
    </source>
</evidence>
<dbReference type="PANTHER" id="PTHR11715">
    <property type="entry name" value="GLYCINE CLEAVAGE SYSTEM H PROTEIN"/>
    <property type="match status" value="1"/>
</dbReference>
<dbReference type="Gene3D" id="2.40.50.100">
    <property type="match status" value="1"/>
</dbReference>
<dbReference type="GeneID" id="45616476"/>
<dbReference type="GO" id="GO:0019464">
    <property type="term" value="P:glycine decarboxylation via glycine cleavage system"/>
    <property type="evidence" value="ECO:0007669"/>
    <property type="project" value="UniProtKB-UniRule"/>
</dbReference>
<dbReference type="RefSeq" id="WP_011391976.1">
    <property type="nucleotide sequence ID" value="NZ_DF238840.1"/>
</dbReference>
<comment type="similarity">
    <text evidence="1 3">Belongs to the GcvH family.</text>
</comment>
<dbReference type="InterPro" id="IPR011053">
    <property type="entry name" value="Single_hybrid_motif"/>
</dbReference>
<evidence type="ECO:0000259" key="5">
    <source>
        <dbReference type="PROSITE" id="PS50968"/>
    </source>
</evidence>
<gene>
    <name evidence="3" type="primary">gcvH</name>
    <name evidence="6" type="ORF">MTY_1459</name>
</gene>
<feature type="modified residue" description="N6-lipoyllysine" evidence="3 4">
    <location>
        <position position="68"/>
    </location>
</feature>
<dbReference type="HAMAP" id="MF_00272">
    <property type="entry name" value="GcvH"/>
    <property type="match status" value="1"/>
</dbReference>
<dbReference type="NCBIfam" id="TIGR00527">
    <property type="entry name" value="gcvH"/>
    <property type="match status" value="1"/>
</dbReference>
<dbReference type="GO" id="GO:0005829">
    <property type="term" value="C:cytosol"/>
    <property type="evidence" value="ECO:0007669"/>
    <property type="project" value="TreeGrafter"/>
</dbReference>
<evidence type="ECO:0000256" key="3">
    <source>
        <dbReference type="HAMAP-Rule" id="MF_00272"/>
    </source>
</evidence>
<dbReference type="SUPFAM" id="SSF51230">
    <property type="entry name" value="Single hybrid motif"/>
    <property type="match status" value="1"/>
</dbReference>
<comment type="function">
    <text evidence="3">The glycine cleavage system catalyzes the degradation of glycine. The H protein shuttles the methylamine group of glycine from the P protein to the T protein.</text>
</comment>
<sequence length="138" mass="14998">MQIATYNFPDELYYDDKHSWARIEGDVATVGLTDFSQQLAGAFVHINLPKAGKTVARGKPLAAVESGKWVGRAYAPVSGEVIAVNENLKKQTGLINSDPYGEGWIAKIKMSNPAEVAGLLQGEALKAFIEQEIAKHQK</sequence>